<reference evidence="2 3" key="1">
    <citation type="submission" date="2022-01" db="EMBL/GenBank/DDBJ databases">
        <title>Desulfofustis limnae sp. nov., a novel mesophilic sulfate-reducing bacterium isolated from marsh soil.</title>
        <authorList>
            <person name="Watanabe M."/>
            <person name="Takahashi A."/>
            <person name="Kojima H."/>
            <person name="Fukui M."/>
        </authorList>
    </citation>
    <scope>NUCLEOTIDE SEQUENCE [LARGE SCALE GENOMIC DNA]</scope>
    <source>
        <strain evidence="2 3">PPLL</strain>
    </source>
</reference>
<gene>
    <name evidence="2" type="ORF">DPPLL_16420</name>
</gene>
<name>A0ABN6M2Z1_9BACT</name>
<evidence type="ECO:0000313" key="3">
    <source>
        <dbReference type="Proteomes" id="UP000830055"/>
    </source>
</evidence>
<evidence type="ECO:0000313" key="2">
    <source>
        <dbReference type="EMBL" id="BDD87277.1"/>
    </source>
</evidence>
<accession>A0ABN6M2Z1</accession>
<dbReference type="Proteomes" id="UP000830055">
    <property type="component" value="Chromosome"/>
</dbReference>
<feature type="region of interest" description="Disordered" evidence="1">
    <location>
        <begin position="1"/>
        <end position="21"/>
    </location>
</feature>
<evidence type="ECO:0000256" key="1">
    <source>
        <dbReference type="SAM" id="MobiDB-lite"/>
    </source>
</evidence>
<organism evidence="2 3">
    <name type="scientific">Desulfofustis limnaeus</name>
    <dbReference type="NCBI Taxonomy" id="2740163"/>
    <lineage>
        <taxon>Bacteria</taxon>
        <taxon>Pseudomonadati</taxon>
        <taxon>Thermodesulfobacteriota</taxon>
        <taxon>Desulfobulbia</taxon>
        <taxon>Desulfobulbales</taxon>
        <taxon>Desulfocapsaceae</taxon>
        <taxon>Desulfofustis</taxon>
    </lineage>
</organism>
<protein>
    <submittedName>
        <fullName evidence="2">Uncharacterized protein</fullName>
    </submittedName>
</protein>
<proteinExistence type="predicted"/>
<dbReference type="EMBL" id="AP025516">
    <property type="protein sequence ID" value="BDD87277.1"/>
    <property type="molecule type" value="Genomic_DNA"/>
</dbReference>
<sequence>METVAADLANPEEGSSLLLTAGDGKRKKWDNTLRQPLQITRFPPHFPGKPLLLPGHFGIAPTSSMI</sequence>
<keyword evidence="3" id="KW-1185">Reference proteome</keyword>